<accession>A0ABW1VR74</accession>
<protein>
    <submittedName>
        <fullName evidence="1">Uncharacterized protein</fullName>
    </submittedName>
</protein>
<keyword evidence="2" id="KW-1185">Reference proteome</keyword>
<evidence type="ECO:0000313" key="1">
    <source>
        <dbReference type="EMBL" id="MFC6363554.1"/>
    </source>
</evidence>
<sequence length="152" mass="17013">MRILGVRAAPKVASFVVYCTEDKELKCVDVIKIPQTLSTPEQLKYIRNNILDILREFDVSLAAIRVCEANAQKPSIDRLYLEGVIQEAFSSSNVRNYYILRKQGIYSRLGINSKEYDSAIQGEKKVMDVDTSSYDSNTNEAILSALAAGVQK</sequence>
<reference evidence="2" key="1">
    <citation type="journal article" date="2019" name="Int. J. Syst. Evol. Microbiol.">
        <title>The Global Catalogue of Microorganisms (GCM) 10K type strain sequencing project: providing services to taxonomists for standard genome sequencing and annotation.</title>
        <authorList>
            <consortium name="The Broad Institute Genomics Platform"/>
            <consortium name="The Broad Institute Genome Sequencing Center for Infectious Disease"/>
            <person name="Wu L."/>
            <person name="Ma J."/>
        </authorList>
    </citation>
    <scope>NUCLEOTIDE SEQUENCE [LARGE SCALE GENOMIC DNA]</scope>
    <source>
        <strain evidence="2">CGMCC 4.1530</strain>
    </source>
</reference>
<organism evidence="1 2">
    <name type="scientific">Tatumella punctata</name>
    <dbReference type="NCBI Taxonomy" id="399969"/>
    <lineage>
        <taxon>Bacteria</taxon>
        <taxon>Pseudomonadati</taxon>
        <taxon>Pseudomonadota</taxon>
        <taxon>Gammaproteobacteria</taxon>
        <taxon>Enterobacterales</taxon>
        <taxon>Erwiniaceae</taxon>
        <taxon>Tatumella</taxon>
    </lineage>
</organism>
<dbReference type="InterPro" id="IPR036397">
    <property type="entry name" value="RNaseH_sf"/>
</dbReference>
<dbReference type="RefSeq" id="WP_343876611.1">
    <property type="nucleotide sequence ID" value="NZ_BAAAFW010000011.1"/>
</dbReference>
<dbReference type="Gene3D" id="3.30.420.10">
    <property type="entry name" value="Ribonuclease H-like superfamily/Ribonuclease H"/>
    <property type="match status" value="1"/>
</dbReference>
<evidence type="ECO:0000313" key="2">
    <source>
        <dbReference type="Proteomes" id="UP001596215"/>
    </source>
</evidence>
<name>A0ABW1VR74_9GAMM</name>
<dbReference type="Proteomes" id="UP001596215">
    <property type="component" value="Unassembled WGS sequence"/>
</dbReference>
<comment type="caution">
    <text evidence="1">The sequence shown here is derived from an EMBL/GenBank/DDBJ whole genome shotgun (WGS) entry which is preliminary data.</text>
</comment>
<gene>
    <name evidence="1" type="ORF">ACFP73_15950</name>
</gene>
<proteinExistence type="predicted"/>
<dbReference type="EMBL" id="JBHSUC010000035">
    <property type="protein sequence ID" value="MFC6363554.1"/>
    <property type="molecule type" value="Genomic_DNA"/>
</dbReference>